<dbReference type="EMBL" id="UOGA01000234">
    <property type="protein sequence ID" value="VAX22977.1"/>
    <property type="molecule type" value="Genomic_DNA"/>
</dbReference>
<dbReference type="InterPro" id="IPR013216">
    <property type="entry name" value="Methyltransf_11"/>
</dbReference>
<dbReference type="Pfam" id="PF08241">
    <property type="entry name" value="Methyltransf_11"/>
    <property type="match status" value="1"/>
</dbReference>
<organism evidence="2">
    <name type="scientific">hydrothermal vent metagenome</name>
    <dbReference type="NCBI Taxonomy" id="652676"/>
    <lineage>
        <taxon>unclassified sequences</taxon>
        <taxon>metagenomes</taxon>
        <taxon>ecological metagenomes</taxon>
    </lineage>
</organism>
<dbReference type="Gene3D" id="3.40.50.150">
    <property type="entry name" value="Vaccinia Virus protein VP39"/>
    <property type="match status" value="1"/>
</dbReference>
<name>A0A3B1D2L9_9ZZZZ</name>
<accession>A0A3B1D2L9</accession>
<sequence length="260" mass="28994">MSEGRREDTGQDKLDRSRVKSANRKFYDAISENYEQVDGRRSDTLKSWLRQTLEDLRRKAPGGVLLDIGAGGGVVTSCAEGLFDLRVGLDISQKILAANSASFDHGVAADIDYLPVSDASVDMVTCFATLHHLYSFDGLSSEIARALKPGGIFYSDHDMDKAFHDRFKILLAIYRKINNAKTAYKSVCGDIDDELYDLSEWGRDGIDSEALIENLDSLGFSVEPCFHWYGLGRVTDILFGQKARSKQWAPLVSIRAVKRR</sequence>
<dbReference type="AlphaFoldDB" id="A0A3B1D2L9"/>
<evidence type="ECO:0000313" key="2">
    <source>
        <dbReference type="EMBL" id="VAX22977.1"/>
    </source>
</evidence>
<reference evidence="2" key="1">
    <citation type="submission" date="2018-06" db="EMBL/GenBank/DDBJ databases">
        <authorList>
            <person name="Zhirakovskaya E."/>
        </authorList>
    </citation>
    <scope>NUCLEOTIDE SEQUENCE</scope>
</reference>
<dbReference type="GO" id="GO:0008757">
    <property type="term" value="F:S-adenosylmethionine-dependent methyltransferase activity"/>
    <property type="evidence" value="ECO:0007669"/>
    <property type="project" value="InterPro"/>
</dbReference>
<protein>
    <recommendedName>
        <fullName evidence="1">Methyltransferase type 11 domain-containing protein</fullName>
    </recommendedName>
</protein>
<dbReference type="PANTHER" id="PTHR43591">
    <property type="entry name" value="METHYLTRANSFERASE"/>
    <property type="match status" value="1"/>
</dbReference>
<dbReference type="SUPFAM" id="SSF53335">
    <property type="entry name" value="S-adenosyl-L-methionine-dependent methyltransferases"/>
    <property type="match status" value="1"/>
</dbReference>
<proteinExistence type="predicted"/>
<dbReference type="InterPro" id="IPR029063">
    <property type="entry name" value="SAM-dependent_MTases_sf"/>
</dbReference>
<evidence type="ECO:0000259" key="1">
    <source>
        <dbReference type="Pfam" id="PF08241"/>
    </source>
</evidence>
<gene>
    <name evidence="2" type="ORF">MNBD_NITROSPINAE04-2045</name>
</gene>
<feature type="domain" description="Methyltransferase type 11" evidence="1">
    <location>
        <begin position="66"/>
        <end position="154"/>
    </location>
</feature>
<dbReference type="CDD" id="cd02440">
    <property type="entry name" value="AdoMet_MTases"/>
    <property type="match status" value="1"/>
</dbReference>